<gene>
    <name evidence="2" type="ORF">HG263_14815</name>
</gene>
<evidence type="ECO:0000313" key="3">
    <source>
        <dbReference type="Proteomes" id="UP000586305"/>
    </source>
</evidence>
<accession>A0A849VJJ7</accession>
<comment type="caution">
    <text evidence="2">The sequence shown here is derived from an EMBL/GenBank/DDBJ whole genome shotgun (WGS) entry which is preliminary data.</text>
</comment>
<reference evidence="2 3" key="1">
    <citation type="submission" date="2020-04" db="EMBL/GenBank/DDBJ databases">
        <title>Pseudoalteromonas caenipelagi sp. nov., isolated from a tidal flat.</title>
        <authorList>
            <person name="Park S."/>
            <person name="Yoon J.-H."/>
        </authorList>
    </citation>
    <scope>NUCLEOTIDE SEQUENCE [LARGE SCALE GENOMIC DNA]</scope>
    <source>
        <strain evidence="2 3">JBTF-M23</strain>
    </source>
</reference>
<dbReference type="RefSeq" id="WP_171626863.1">
    <property type="nucleotide sequence ID" value="NZ_JABBPG010000006.1"/>
</dbReference>
<evidence type="ECO:0000313" key="2">
    <source>
        <dbReference type="EMBL" id="NOU51807.1"/>
    </source>
</evidence>
<protein>
    <submittedName>
        <fullName evidence="2">Uncharacterized protein</fullName>
    </submittedName>
</protein>
<keyword evidence="1" id="KW-1133">Transmembrane helix</keyword>
<keyword evidence="1" id="KW-0812">Transmembrane</keyword>
<keyword evidence="3" id="KW-1185">Reference proteome</keyword>
<sequence length="183" mass="20607">MKELIKFKHYFIVLGAILFATYITDPLWNLYLQQSESLALSNARIDKVSSLLDNKSQLIDALGVLEAQTEQVSELVFTQATEGEYKLTVQKAIENILTESNCKLNILNWSDATQILEGMSAKVVDIELSGGPLCIAKSMRLLEAHKPIIRIEKYAFGARGWFGRISENLEVEISVKTWRKATL</sequence>
<dbReference type="Proteomes" id="UP000586305">
    <property type="component" value="Unassembled WGS sequence"/>
</dbReference>
<name>A0A849VJJ7_9GAMM</name>
<dbReference type="AlphaFoldDB" id="A0A849VJJ7"/>
<keyword evidence="1" id="KW-0472">Membrane</keyword>
<feature type="transmembrane region" description="Helical" evidence="1">
    <location>
        <begin position="12"/>
        <end position="31"/>
    </location>
</feature>
<organism evidence="2 3">
    <name type="scientific">Pseudoalteromonas caenipelagi</name>
    <dbReference type="NCBI Taxonomy" id="2726988"/>
    <lineage>
        <taxon>Bacteria</taxon>
        <taxon>Pseudomonadati</taxon>
        <taxon>Pseudomonadota</taxon>
        <taxon>Gammaproteobacteria</taxon>
        <taxon>Alteromonadales</taxon>
        <taxon>Pseudoalteromonadaceae</taxon>
        <taxon>Pseudoalteromonas</taxon>
    </lineage>
</organism>
<dbReference type="EMBL" id="JABBPG010000006">
    <property type="protein sequence ID" value="NOU51807.1"/>
    <property type="molecule type" value="Genomic_DNA"/>
</dbReference>
<proteinExistence type="predicted"/>
<evidence type="ECO:0000256" key="1">
    <source>
        <dbReference type="SAM" id="Phobius"/>
    </source>
</evidence>